<accession>A0A368VDT8</accession>
<feature type="transmembrane region" description="Helical" evidence="1">
    <location>
        <begin position="252"/>
        <end position="270"/>
    </location>
</feature>
<feature type="transmembrane region" description="Helical" evidence="1">
    <location>
        <begin position="129"/>
        <end position="158"/>
    </location>
</feature>
<feature type="transmembrane region" description="Helical" evidence="1">
    <location>
        <begin position="44"/>
        <end position="68"/>
    </location>
</feature>
<evidence type="ECO:0000259" key="2">
    <source>
        <dbReference type="Pfam" id="PF25275"/>
    </source>
</evidence>
<dbReference type="Pfam" id="PF25275">
    <property type="entry name" value="Golvesin_C"/>
    <property type="match status" value="1"/>
</dbReference>
<feature type="transmembrane region" description="Helical" evidence="1">
    <location>
        <begin position="88"/>
        <end position="108"/>
    </location>
</feature>
<organism evidence="3 4">
    <name type="scientific">Marinilabilia salmonicolor</name>
    <dbReference type="NCBI Taxonomy" id="989"/>
    <lineage>
        <taxon>Bacteria</taxon>
        <taxon>Pseudomonadati</taxon>
        <taxon>Bacteroidota</taxon>
        <taxon>Bacteroidia</taxon>
        <taxon>Marinilabiliales</taxon>
        <taxon>Marinilabiliaceae</taxon>
        <taxon>Marinilabilia</taxon>
    </lineage>
</organism>
<keyword evidence="1" id="KW-0812">Transmembrane</keyword>
<dbReference type="RefSeq" id="WP_114436576.1">
    <property type="nucleotide sequence ID" value="NZ_QPIZ01000004.1"/>
</dbReference>
<dbReference type="Proteomes" id="UP000252733">
    <property type="component" value="Unassembled WGS sequence"/>
</dbReference>
<dbReference type="EMBL" id="QPIZ01000004">
    <property type="protein sequence ID" value="RCW38420.1"/>
    <property type="molecule type" value="Genomic_DNA"/>
</dbReference>
<keyword evidence="1" id="KW-1133">Transmembrane helix</keyword>
<feature type="transmembrane region" description="Helical" evidence="1">
    <location>
        <begin position="282"/>
        <end position="301"/>
    </location>
</feature>
<reference evidence="3 4" key="1">
    <citation type="submission" date="2018-07" db="EMBL/GenBank/DDBJ databases">
        <title>Freshwater and sediment microbial communities from various areas in North America, analyzing microbe dynamics in response to fracking.</title>
        <authorList>
            <person name="Lamendella R."/>
        </authorList>
    </citation>
    <scope>NUCLEOTIDE SEQUENCE [LARGE SCALE GENOMIC DNA]</scope>
    <source>
        <strain evidence="3 4">160A</strain>
    </source>
</reference>
<protein>
    <submittedName>
        <fullName evidence="3">ABC-type transport system involved in multi-copper enzyme maturation permease subunit</fullName>
    </submittedName>
</protein>
<feature type="domain" description="Golvesin/Xly CBD-like" evidence="2">
    <location>
        <begin position="1007"/>
        <end position="1131"/>
    </location>
</feature>
<keyword evidence="4" id="KW-1185">Reference proteome</keyword>
<sequence>MNSDLKNNSNPAFSGESLLTRFSSFFYYISKVGQYEALILWRSWLFRIFSLLILAILVLFDVFGVLGIAESEAWSGRYMWGGVFYMNFYLFTVAQVVIAAFLSADFLGRERKMDTTEVFYTRPMSNLQYVLGKTWGALMVFMGLNMVVALLATVVTLISPDAVFVWQAIFIYPFIFSLPSLVFILGFSFVLMVLVRNQAVAFVIVLGFGGMVLFYLGNMHWGIWDFIGFFIPGYYSGFCGLSNPDYLLFQRGGYFLLGLLGILLTAFFLPRLPGTRRRSGSLLLFCVVLTGGAAFLFFNIVSKGIDGQDLRERIRGTEKLLPALPAYSVDSCYLRVHHDGNDLINEARLLLKEKRASDTLFLHLNPGFEISSVTLNNQQVPFTFSDGIIAVGTSLVSEDDSSGITCKIVYSGHPDQEAIYPEFEKEREALSRFEPLIGGKEHFFIRSDYVLLTQESGWYPKVAWRNFRQQPDFTNYVLDFSSGNNLEVISQGAGVDSGEMVRYSSGKPLNALTLIAGYYKTDTLLVDGVEYSLSIHRDNDLFEEAFGELGDTIPAIIRDLKGQYERGVGLEYPFERLKLIEVPVHFYTYLHSWRTGTDHIQPEMVLIPENGGGRWFLDVGNTLNDFKEEAESQGEEVDEQEVQTKTMMTMAGNLFFYPQWNVFSGSEADGRLMTEWNRLQIFPLYYYHAYQIREEGWPVFQIMMDEALRQQAKREKNEGWRAERDQYKGLLALRERSISEWLTRENAGDTVAGILNLKGIHFFSKISAQNSQDDFVGVFESAFSRFRFQTGSPEQWIEMAGEGGRLKEEYQSVVTGEELAAFQFGNVKASTFRNQGKKQFLVSLEVSNTGNVDGILNTETAFLDLSENNNRSFSQWRYQALKEEDNTDKKFYVVGAGEQLRIKLVYDNQPRELKVFTGVSRNIPPVFVFPFTNIGEELFDLNPKGGVENVDFEIGKQDGGQTFVVDNEDVDFEINSRDEVKTLKDLWLRRERKKADKYEMFYYWRPQAVWTNTLAQNYYGDYLRSAVLKASGNGNDMARWKCELPEAGRYEIQVYIPTGLNTGWRSRNSGGRFHYLIHHANGEEKVETPPVRERSGWVSLGRFFFNEGDAVVELSDESEFPYVVADAVKWVRTDG</sequence>
<proteinExistence type="predicted"/>
<evidence type="ECO:0000313" key="3">
    <source>
        <dbReference type="EMBL" id="RCW38420.1"/>
    </source>
</evidence>
<dbReference type="InterPro" id="IPR033803">
    <property type="entry name" value="CBD-like_Golvesin-Xly"/>
</dbReference>
<evidence type="ECO:0000313" key="4">
    <source>
        <dbReference type="Proteomes" id="UP000252733"/>
    </source>
</evidence>
<feature type="transmembrane region" description="Helical" evidence="1">
    <location>
        <begin position="199"/>
        <end position="217"/>
    </location>
</feature>
<keyword evidence="1" id="KW-0472">Membrane</keyword>
<evidence type="ECO:0000256" key="1">
    <source>
        <dbReference type="SAM" id="Phobius"/>
    </source>
</evidence>
<gene>
    <name evidence="3" type="ORF">DFO77_104178</name>
</gene>
<comment type="caution">
    <text evidence="3">The sequence shown here is derived from an EMBL/GenBank/DDBJ whole genome shotgun (WGS) entry which is preliminary data.</text>
</comment>
<name>A0A368VDT8_9BACT</name>
<dbReference type="AlphaFoldDB" id="A0A368VDT8"/>
<feature type="transmembrane region" description="Helical" evidence="1">
    <location>
        <begin position="164"/>
        <end position="192"/>
    </location>
</feature>